<protein>
    <recommendedName>
        <fullName evidence="4">DUF1275 domain-containing protein</fullName>
    </recommendedName>
</protein>
<evidence type="ECO:0000313" key="2">
    <source>
        <dbReference type="EMBL" id="CAG4914958.1"/>
    </source>
</evidence>
<dbReference type="RefSeq" id="WP_228881570.1">
    <property type="nucleotide sequence ID" value="NZ_CAJQYX010000008.1"/>
</dbReference>
<keyword evidence="1" id="KW-1133">Transmembrane helix</keyword>
<dbReference type="EMBL" id="CAJQZC010000009">
    <property type="protein sequence ID" value="CAG4914958.1"/>
    <property type="molecule type" value="Genomic_DNA"/>
</dbReference>
<keyword evidence="3" id="KW-1185">Reference proteome</keyword>
<feature type="transmembrane region" description="Helical" evidence="1">
    <location>
        <begin position="194"/>
        <end position="214"/>
    </location>
</feature>
<dbReference type="Proteomes" id="UP000789704">
    <property type="component" value="Unassembled WGS sequence"/>
</dbReference>
<sequence length="251" mass="26636">MPINYLRGFASRERTETTNRRLGRWLAFVAGAANAGGFLAVGQYTSHMSGIVSSMADNLALGEIGLVTAGLASLLAFLSGAATSAILINWGRRRDAHSLYATPLMLEAVLLMCFGLVGARLDSHHLLSVTATVAGLCFVMGLQNAIITKVSRAEIRTTHVTGLVTDIGIELGKMAYWNAPGSVAFPVRSDRQKLLLLSSLLGMFLVGGLIGALGFKHLGFVSTLPLAFILLTLAVVPVLDDILGRVPPHNR</sequence>
<feature type="transmembrane region" description="Helical" evidence="1">
    <location>
        <begin position="220"/>
        <end position="239"/>
    </location>
</feature>
<feature type="transmembrane region" description="Helical" evidence="1">
    <location>
        <begin position="125"/>
        <end position="147"/>
    </location>
</feature>
<gene>
    <name evidence="2" type="ORF">LMG31841_04428</name>
</gene>
<dbReference type="AlphaFoldDB" id="A0A9N8S092"/>
<feature type="transmembrane region" description="Helical" evidence="1">
    <location>
        <begin position="99"/>
        <end position="119"/>
    </location>
</feature>
<evidence type="ECO:0000313" key="3">
    <source>
        <dbReference type="Proteomes" id="UP000789704"/>
    </source>
</evidence>
<dbReference type="Pfam" id="PF06912">
    <property type="entry name" value="DUF1275"/>
    <property type="match status" value="1"/>
</dbReference>
<dbReference type="PANTHER" id="PTHR37314:SF4">
    <property type="entry name" value="UPF0700 TRANSMEMBRANE PROTEIN YOAK"/>
    <property type="match status" value="1"/>
</dbReference>
<evidence type="ECO:0008006" key="4">
    <source>
        <dbReference type="Google" id="ProtNLM"/>
    </source>
</evidence>
<organism evidence="2 3">
    <name type="scientific">Paraburkholderia saeva</name>
    <dbReference type="NCBI Taxonomy" id="2777537"/>
    <lineage>
        <taxon>Bacteria</taxon>
        <taxon>Pseudomonadati</taxon>
        <taxon>Pseudomonadota</taxon>
        <taxon>Betaproteobacteria</taxon>
        <taxon>Burkholderiales</taxon>
        <taxon>Burkholderiaceae</taxon>
        <taxon>Paraburkholderia</taxon>
    </lineage>
</organism>
<dbReference type="PANTHER" id="PTHR37314">
    <property type="entry name" value="SLR0142 PROTEIN"/>
    <property type="match status" value="1"/>
</dbReference>
<evidence type="ECO:0000256" key="1">
    <source>
        <dbReference type="SAM" id="Phobius"/>
    </source>
</evidence>
<accession>A0A9N8S092</accession>
<reference evidence="2" key="1">
    <citation type="submission" date="2021-04" db="EMBL/GenBank/DDBJ databases">
        <authorList>
            <person name="Vanwijnsberghe S."/>
        </authorList>
    </citation>
    <scope>NUCLEOTIDE SEQUENCE</scope>
    <source>
        <strain evidence="2">LMG 31841</strain>
    </source>
</reference>
<keyword evidence="1" id="KW-0472">Membrane</keyword>
<proteinExistence type="predicted"/>
<keyword evidence="1" id="KW-0812">Transmembrane</keyword>
<comment type="caution">
    <text evidence="2">The sequence shown here is derived from an EMBL/GenBank/DDBJ whole genome shotgun (WGS) entry which is preliminary data.</text>
</comment>
<dbReference type="InterPro" id="IPR010699">
    <property type="entry name" value="DUF1275"/>
</dbReference>
<feature type="transmembrane region" description="Helical" evidence="1">
    <location>
        <begin position="22"/>
        <end position="44"/>
    </location>
</feature>
<name>A0A9N8S092_9BURK</name>
<feature type="transmembrane region" description="Helical" evidence="1">
    <location>
        <begin position="64"/>
        <end position="87"/>
    </location>
</feature>